<feature type="compositionally biased region" description="Acidic residues" evidence="1">
    <location>
        <begin position="134"/>
        <end position="164"/>
    </location>
</feature>
<gene>
    <name evidence="2" type="ORF">PILCRDRAFT_608143</name>
</gene>
<protein>
    <submittedName>
        <fullName evidence="2">Uncharacterized protein</fullName>
    </submittedName>
</protein>
<reference evidence="2 3" key="1">
    <citation type="submission" date="2014-04" db="EMBL/GenBank/DDBJ databases">
        <authorList>
            <consortium name="DOE Joint Genome Institute"/>
            <person name="Kuo A."/>
            <person name="Tarkka M."/>
            <person name="Buscot F."/>
            <person name="Kohler A."/>
            <person name="Nagy L.G."/>
            <person name="Floudas D."/>
            <person name="Copeland A."/>
            <person name="Barry K.W."/>
            <person name="Cichocki N."/>
            <person name="Veneault-Fourrey C."/>
            <person name="LaButti K."/>
            <person name="Lindquist E.A."/>
            <person name="Lipzen A."/>
            <person name="Lundell T."/>
            <person name="Morin E."/>
            <person name="Murat C."/>
            <person name="Sun H."/>
            <person name="Tunlid A."/>
            <person name="Henrissat B."/>
            <person name="Grigoriev I.V."/>
            <person name="Hibbett D.S."/>
            <person name="Martin F."/>
            <person name="Nordberg H.P."/>
            <person name="Cantor M.N."/>
            <person name="Hua S.X."/>
        </authorList>
    </citation>
    <scope>NUCLEOTIDE SEQUENCE [LARGE SCALE GENOMIC DNA]</scope>
    <source>
        <strain evidence="2 3">F 1598</strain>
    </source>
</reference>
<feature type="region of interest" description="Disordered" evidence="1">
    <location>
        <begin position="40"/>
        <end position="75"/>
    </location>
</feature>
<proteinExistence type="predicted"/>
<evidence type="ECO:0000313" key="2">
    <source>
        <dbReference type="EMBL" id="KIM78003.1"/>
    </source>
</evidence>
<evidence type="ECO:0000313" key="3">
    <source>
        <dbReference type="Proteomes" id="UP000054166"/>
    </source>
</evidence>
<dbReference type="InParanoid" id="A0A0C3AVJ4"/>
<accession>A0A0C3AVJ4</accession>
<feature type="compositionally biased region" description="Low complexity" evidence="1">
    <location>
        <begin position="261"/>
        <end position="270"/>
    </location>
</feature>
<feature type="compositionally biased region" description="Polar residues" evidence="1">
    <location>
        <begin position="276"/>
        <end position="285"/>
    </location>
</feature>
<feature type="compositionally biased region" description="Pro residues" evidence="1">
    <location>
        <begin position="242"/>
        <end position="260"/>
    </location>
</feature>
<dbReference type="STRING" id="765440.A0A0C3AVJ4"/>
<keyword evidence="3" id="KW-1185">Reference proteome</keyword>
<evidence type="ECO:0000256" key="1">
    <source>
        <dbReference type="SAM" id="MobiDB-lite"/>
    </source>
</evidence>
<dbReference type="AlphaFoldDB" id="A0A0C3AVJ4"/>
<feature type="region of interest" description="Disordered" evidence="1">
    <location>
        <begin position="112"/>
        <end position="285"/>
    </location>
</feature>
<dbReference type="HOGENOM" id="CLU_035340_1_0_1"/>
<name>A0A0C3AVJ4_PILCF</name>
<organism evidence="2 3">
    <name type="scientific">Piloderma croceum (strain F 1598)</name>
    <dbReference type="NCBI Taxonomy" id="765440"/>
    <lineage>
        <taxon>Eukaryota</taxon>
        <taxon>Fungi</taxon>
        <taxon>Dikarya</taxon>
        <taxon>Basidiomycota</taxon>
        <taxon>Agaricomycotina</taxon>
        <taxon>Agaricomycetes</taxon>
        <taxon>Agaricomycetidae</taxon>
        <taxon>Atheliales</taxon>
        <taxon>Atheliaceae</taxon>
        <taxon>Piloderma</taxon>
    </lineage>
</organism>
<sequence>MPGGQSNTRASKKRADLLASFDTLACHLQTTFTTLSTAIARSKSKRDTETDIDLNSLPRPREPDDPADATVGEKDTRRLARAYLAIVLGPSPSSSKARVMFAVDGLEVKVWGKREDVSSGIADENEGDKTEGVDEKDDGSDGEESESESSDEDTESEASTDENDSGSGSESESVLSSDLESGLESSDSIMDGSPPPSRSPSPSSRSSLSLSGSPSPSPEPHTPHQTQPQPAHSELDSKSTPIPQPLPEPQPTPTPVPPQLQPLSPQLQPQPEHDLQTPTYASEQQALRTAERLLSRTLATTCAEDDGKGAGMGMAAELTPTQTHILLRAPRRFVHPSWTPKQNWGRVMDGMLGDFLEDSGLRYGETRTKKKRKGGRIEGVWIRCRGSVSGVDEEERDDGEEDEDDEMIWWSWDGKIVGFSDW</sequence>
<reference evidence="3" key="2">
    <citation type="submission" date="2015-01" db="EMBL/GenBank/DDBJ databases">
        <title>Evolutionary Origins and Diversification of the Mycorrhizal Mutualists.</title>
        <authorList>
            <consortium name="DOE Joint Genome Institute"/>
            <consortium name="Mycorrhizal Genomics Consortium"/>
            <person name="Kohler A."/>
            <person name="Kuo A."/>
            <person name="Nagy L.G."/>
            <person name="Floudas D."/>
            <person name="Copeland A."/>
            <person name="Barry K.W."/>
            <person name="Cichocki N."/>
            <person name="Veneault-Fourrey C."/>
            <person name="LaButti K."/>
            <person name="Lindquist E.A."/>
            <person name="Lipzen A."/>
            <person name="Lundell T."/>
            <person name="Morin E."/>
            <person name="Murat C."/>
            <person name="Riley R."/>
            <person name="Ohm R."/>
            <person name="Sun H."/>
            <person name="Tunlid A."/>
            <person name="Henrissat B."/>
            <person name="Grigoriev I.V."/>
            <person name="Hibbett D.S."/>
            <person name="Martin F."/>
        </authorList>
    </citation>
    <scope>NUCLEOTIDE SEQUENCE [LARGE SCALE GENOMIC DNA]</scope>
    <source>
        <strain evidence="3">F 1598</strain>
    </source>
</reference>
<feature type="compositionally biased region" description="Low complexity" evidence="1">
    <location>
        <begin position="165"/>
        <end position="188"/>
    </location>
</feature>
<dbReference type="EMBL" id="KN833020">
    <property type="protein sequence ID" value="KIM78003.1"/>
    <property type="molecule type" value="Genomic_DNA"/>
</dbReference>
<feature type="compositionally biased region" description="Low complexity" evidence="1">
    <location>
        <begin position="200"/>
        <end position="214"/>
    </location>
</feature>
<dbReference type="OrthoDB" id="2387165at2759"/>
<dbReference type="Proteomes" id="UP000054166">
    <property type="component" value="Unassembled WGS sequence"/>
</dbReference>